<dbReference type="GO" id="GO:0016887">
    <property type="term" value="F:ATP hydrolysis activity"/>
    <property type="evidence" value="ECO:0007669"/>
    <property type="project" value="InterPro"/>
</dbReference>
<dbReference type="SUPFAM" id="SSF81665">
    <property type="entry name" value="Calcium ATPase, transmembrane domain M"/>
    <property type="match status" value="1"/>
</dbReference>
<dbReference type="GO" id="GO:0055070">
    <property type="term" value="P:copper ion homeostasis"/>
    <property type="evidence" value="ECO:0007669"/>
    <property type="project" value="TreeGrafter"/>
</dbReference>
<dbReference type="NCBIfam" id="TIGR01511">
    <property type="entry name" value="ATPase-IB1_Cu"/>
    <property type="match status" value="1"/>
</dbReference>
<gene>
    <name evidence="20" type="ORF">NIES2135_63230</name>
</gene>
<dbReference type="Gene3D" id="3.40.1110.10">
    <property type="entry name" value="Calcium-transporting ATPase, cytoplasmic domain N"/>
    <property type="match status" value="2"/>
</dbReference>
<dbReference type="GO" id="GO:0005524">
    <property type="term" value="F:ATP binding"/>
    <property type="evidence" value="ECO:0007669"/>
    <property type="project" value="UniProtKB-UniRule"/>
</dbReference>
<evidence type="ECO:0000256" key="3">
    <source>
        <dbReference type="ARBA" id="ARBA00012517"/>
    </source>
</evidence>
<dbReference type="SFLD" id="SFLDS00003">
    <property type="entry name" value="Haloacid_Dehalogenase"/>
    <property type="match status" value="1"/>
</dbReference>
<dbReference type="SFLD" id="SFLDF00027">
    <property type="entry name" value="p-type_atpase"/>
    <property type="match status" value="1"/>
</dbReference>
<evidence type="ECO:0000256" key="11">
    <source>
        <dbReference type="ARBA" id="ARBA00022967"/>
    </source>
</evidence>
<keyword evidence="20" id="KW-0614">Plasmid</keyword>
<feature type="transmembrane region" description="Helical" evidence="18">
    <location>
        <begin position="115"/>
        <end position="137"/>
    </location>
</feature>
<feature type="transmembrane region" description="Helical" evidence="18">
    <location>
        <begin position="74"/>
        <end position="103"/>
    </location>
</feature>
<evidence type="ECO:0000313" key="21">
    <source>
        <dbReference type="Proteomes" id="UP000217895"/>
    </source>
</evidence>
<evidence type="ECO:0000256" key="12">
    <source>
        <dbReference type="ARBA" id="ARBA00022989"/>
    </source>
</evidence>
<evidence type="ECO:0000256" key="9">
    <source>
        <dbReference type="ARBA" id="ARBA00022796"/>
    </source>
</evidence>
<keyword evidence="8 18" id="KW-0547">Nucleotide-binding</keyword>
<dbReference type="InterPro" id="IPR036412">
    <property type="entry name" value="HAD-like_sf"/>
</dbReference>
<evidence type="ECO:0000256" key="13">
    <source>
        <dbReference type="ARBA" id="ARBA00023008"/>
    </source>
</evidence>
<evidence type="ECO:0000256" key="16">
    <source>
        <dbReference type="ARBA" id="ARBA00033239"/>
    </source>
</evidence>
<keyword evidence="13" id="KW-0186">Copper</keyword>
<dbReference type="InterPro" id="IPR001757">
    <property type="entry name" value="P_typ_ATPase"/>
</dbReference>
<organism evidence="20 21">
    <name type="scientific">Leptolyngbya boryana NIES-2135</name>
    <dbReference type="NCBI Taxonomy" id="1973484"/>
    <lineage>
        <taxon>Bacteria</taxon>
        <taxon>Bacillati</taxon>
        <taxon>Cyanobacteriota</taxon>
        <taxon>Cyanophyceae</taxon>
        <taxon>Leptolyngbyales</taxon>
        <taxon>Leptolyngbyaceae</taxon>
        <taxon>Leptolyngbya group</taxon>
        <taxon>Leptolyngbya</taxon>
    </lineage>
</organism>
<dbReference type="PANTHER" id="PTHR43520">
    <property type="entry name" value="ATP7, ISOFORM B"/>
    <property type="match status" value="1"/>
</dbReference>
<feature type="transmembrane region" description="Helical" evidence="18">
    <location>
        <begin position="674"/>
        <end position="691"/>
    </location>
</feature>
<evidence type="ECO:0000256" key="1">
    <source>
        <dbReference type="ARBA" id="ARBA00004651"/>
    </source>
</evidence>
<comment type="subcellular location">
    <subcellularLocation>
        <location evidence="1">Cell membrane</location>
        <topology evidence="1">Multi-pass membrane protein</topology>
    </subcellularLocation>
</comment>
<evidence type="ECO:0000259" key="19">
    <source>
        <dbReference type="SMART" id="SM00746"/>
    </source>
</evidence>
<dbReference type="Pfam" id="PF00122">
    <property type="entry name" value="E1-E2_ATPase"/>
    <property type="match status" value="1"/>
</dbReference>
<dbReference type="SUPFAM" id="SSF81653">
    <property type="entry name" value="Calcium ATPase, transduction domain A"/>
    <property type="match status" value="1"/>
</dbReference>
<dbReference type="InterPro" id="IPR011017">
    <property type="entry name" value="TRASH_dom"/>
</dbReference>
<feature type="transmembrane region" description="Helical" evidence="18">
    <location>
        <begin position="361"/>
        <end position="390"/>
    </location>
</feature>
<geneLocation type="plasmid" evidence="20">
    <name>plasmid1</name>
</geneLocation>
<evidence type="ECO:0000256" key="4">
    <source>
        <dbReference type="ARBA" id="ARBA00022448"/>
    </source>
</evidence>
<dbReference type="GO" id="GO:0005886">
    <property type="term" value="C:plasma membrane"/>
    <property type="evidence" value="ECO:0007669"/>
    <property type="project" value="UniProtKB-SubCell"/>
</dbReference>
<name>A0A1Z4JRY0_LEPBY</name>
<protein>
    <recommendedName>
        <fullName evidence="3">P-type Cu(+) transporter</fullName>
        <ecNumber evidence="3">7.2.2.8</ecNumber>
    </recommendedName>
    <alternativeName>
        <fullName evidence="16">Cu(+)-exporting ATPase</fullName>
    </alternativeName>
</protein>
<evidence type="ECO:0000256" key="8">
    <source>
        <dbReference type="ARBA" id="ARBA00022741"/>
    </source>
</evidence>
<keyword evidence="11" id="KW-1278">Translocase</keyword>
<dbReference type="AlphaFoldDB" id="A0A1Z4JRY0"/>
<feature type="transmembrane region" description="Helical" evidence="18">
    <location>
        <begin position="181"/>
        <end position="199"/>
    </location>
</feature>
<dbReference type="Gene3D" id="2.70.150.10">
    <property type="entry name" value="Calcium-transporting ATPase, cytoplasmic transduction domain A"/>
    <property type="match status" value="1"/>
</dbReference>
<keyword evidence="14" id="KW-0406">Ion transport</keyword>
<dbReference type="PRINTS" id="PR00943">
    <property type="entry name" value="CUATPASE"/>
</dbReference>
<dbReference type="PRINTS" id="PR00119">
    <property type="entry name" value="CATATPASE"/>
</dbReference>
<keyword evidence="10 18" id="KW-0067">ATP-binding</keyword>
<sequence length="732" mass="78301">MTSHGHHSHSHGGTKTLTADKMAKDPICGMVVEKATALKAERTGRTYYFCSQSCLNTFENPEHELKSMRRRVTIALTGVVLLAIMRAAAFLGLAAGVTLVTWVPIPALPWFTWGVWLFILTTPVQFIGGWSFYVGSWNAIRTRHINMDFLIALGTTVAYIYSVVVVFFPNILPVKVAEREVYFEVSAIIIAFVLLGKYMEEIVKKNSSAAVRKLLDLQAPIARVIRDGVEMEIPAETVMVGETIVVRPGEKVPTDGTVTEGNSSIDESMLTGESIPVEKAPGSEVIGGTLNRTGLFRFRATRVGSETALAQIIKFVEEAQNSTAQVQRLADTVTGYFVPAVVGIAVLAFIGWLIAGNFPQALLAFIAVLIISCPCALGVATPAALMVGVGKGAEAGILIRGGEVLERAQKLSTVIFDKTGTLTRGEPSVTNVETFTDRPKDEVLRLAASVEAGSEHPLGEAIVRAATKNRLDLVSVKNFEAIPGHGIRGDVNSDRVVLGNRRLFREQGYAINSTVENLLTQLETEGKTAMLVGCNGLLVGVIAVADTLKPEAIEAVTGLKRERVKVAMLTGDNQRTADAIARQLGIDRVIAEVLPGDKAQVVKDLQKRGEVVAMVGDGVNDAPALATADIGIAIGSGADVAKETGGIILVKNDVRDVVASIRLSRATLRKIKQNLFWAFIYNTIGLPIAAFGFLSPIIAAAAMALSSLSVIVNSSLLKGFKVKPDEHSIATT</sequence>
<keyword evidence="9" id="KW-0187">Copper transport</keyword>
<dbReference type="Pfam" id="PF04945">
    <property type="entry name" value="YHS"/>
    <property type="match status" value="1"/>
</dbReference>
<dbReference type="SMART" id="SM00746">
    <property type="entry name" value="TRASH"/>
    <property type="match status" value="1"/>
</dbReference>
<comment type="similarity">
    <text evidence="2 18">Belongs to the cation transport ATPase (P-type) (TC 3.A.3) family. Type IB subfamily.</text>
</comment>
<feature type="domain" description="TRASH" evidence="19">
    <location>
        <begin position="25"/>
        <end position="62"/>
    </location>
</feature>
<dbReference type="InterPro" id="IPR007029">
    <property type="entry name" value="YHS_dom"/>
</dbReference>
<evidence type="ECO:0000256" key="17">
    <source>
        <dbReference type="ARBA" id="ARBA00049289"/>
    </source>
</evidence>
<reference evidence="20 21" key="1">
    <citation type="submission" date="2017-06" db="EMBL/GenBank/DDBJ databases">
        <title>Genome sequencing of cyanobaciteial culture collection at National Institute for Environmental Studies (NIES).</title>
        <authorList>
            <person name="Hirose Y."/>
            <person name="Shimura Y."/>
            <person name="Fujisawa T."/>
            <person name="Nakamura Y."/>
            <person name="Kawachi M."/>
        </authorList>
    </citation>
    <scope>NUCLEOTIDE SEQUENCE [LARGE SCALE GENOMIC DNA]</scope>
    <source>
        <strain evidence="20 21">NIES-2135</strain>
        <plasmid evidence="21">Plasmid Plasmid1 dna</plasmid>
    </source>
</reference>
<dbReference type="InterPro" id="IPR018303">
    <property type="entry name" value="ATPase_P-typ_P_site"/>
</dbReference>
<comment type="catalytic activity">
    <reaction evidence="17">
        <text>Cu(+)(in) + ATP + H2O = Cu(+)(out) + ADP + phosphate + H(+)</text>
        <dbReference type="Rhea" id="RHEA:25792"/>
        <dbReference type="ChEBI" id="CHEBI:15377"/>
        <dbReference type="ChEBI" id="CHEBI:15378"/>
        <dbReference type="ChEBI" id="CHEBI:30616"/>
        <dbReference type="ChEBI" id="CHEBI:43474"/>
        <dbReference type="ChEBI" id="CHEBI:49552"/>
        <dbReference type="ChEBI" id="CHEBI:456216"/>
        <dbReference type="EC" id="7.2.2.8"/>
    </reaction>
</comment>
<dbReference type="Proteomes" id="UP000217895">
    <property type="component" value="Plasmid Plasmid1 dna"/>
</dbReference>
<dbReference type="FunFam" id="3.40.50.1000:FF:000144">
    <property type="entry name" value="copper-transporting ATPase 1 isoform X2"/>
    <property type="match status" value="1"/>
</dbReference>
<dbReference type="GO" id="GO:0043682">
    <property type="term" value="F:P-type divalent copper transporter activity"/>
    <property type="evidence" value="ECO:0007669"/>
    <property type="project" value="TreeGrafter"/>
</dbReference>
<dbReference type="InterPro" id="IPR023214">
    <property type="entry name" value="HAD_sf"/>
</dbReference>
<evidence type="ECO:0000256" key="2">
    <source>
        <dbReference type="ARBA" id="ARBA00006024"/>
    </source>
</evidence>
<dbReference type="InterPro" id="IPR023298">
    <property type="entry name" value="ATPase_P-typ_TM_dom_sf"/>
</dbReference>
<evidence type="ECO:0000256" key="5">
    <source>
        <dbReference type="ARBA" id="ARBA00022475"/>
    </source>
</evidence>
<dbReference type="FunFam" id="2.70.150.10:FF:000020">
    <property type="entry name" value="Copper-exporting P-type ATPase A"/>
    <property type="match status" value="1"/>
</dbReference>
<keyword evidence="7 18" id="KW-0479">Metal-binding</keyword>
<dbReference type="InterPro" id="IPR008250">
    <property type="entry name" value="ATPase_P-typ_transduc_dom_A_sf"/>
</dbReference>
<dbReference type="EMBL" id="AP018204">
    <property type="protein sequence ID" value="BAY59446.1"/>
    <property type="molecule type" value="Genomic_DNA"/>
</dbReference>
<dbReference type="SFLD" id="SFLDG00002">
    <property type="entry name" value="C1.7:_P-type_atpase_like"/>
    <property type="match status" value="1"/>
</dbReference>
<dbReference type="Gene3D" id="3.40.50.1000">
    <property type="entry name" value="HAD superfamily/HAD-like"/>
    <property type="match status" value="1"/>
</dbReference>
<dbReference type="NCBIfam" id="TIGR01525">
    <property type="entry name" value="ATPase-IB_hvy"/>
    <property type="match status" value="1"/>
</dbReference>
<dbReference type="EC" id="7.2.2.8" evidence="3"/>
<dbReference type="CDD" id="cd02094">
    <property type="entry name" value="P-type_ATPase_Cu-like"/>
    <property type="match status" value="1"/>
</dbReference>
<evidence type="ECO:0000256" key="14">
    <source>
        <dbReference type="ARBA" id="ARBA00023065"/>
    </source>
</evidence>
<feature type="transmembrane region" description="Helical" evidence="18">
    <location>
        <begin position="697"/>
        <end position="717"/>
    </location>
</feature>
<feature type="transmembrane region" description="Helical" evidence="18">
    <location>
        <begin position="336"/>
        <end position="355"/>
    </location>
</feature>
<keyword evidence="21" id="KW-1185">Reference proteome</keyword>
<keyword evidence="6 18" id="KW-0812">Transmembrane</keyword>
<keyword evidence="12 18" id="KW-1133">Transmembrane helix</keyword>
<dbReference type="InterPro" id="IPR027256">
    <property type="entry name" value="P-typ_ATPase_IB"/>
</dbReference>
<dbReference type="InterPro" id="IPR023299">
    <property type="entry name" value="ATPase_P-typ_cyto_dom_N"/>
</dbReference>
<keyword evidence="15 18" id="KW-0472">Membrane</keyword>
<dbReference type="InterPro" id="IPR044492">
    <property type="entry name" value="P_typ_ATPase_HD_dom"/>
</dbReference>
<dbReference type="Pfam" id="PF00702">
    <property type="entry name" value="Hydrolase"/>
    <property type="match status" value="1"/>
</dbReference>
<dbReference type="PANTHER" id="PTHR43520:SF8">
    <property type="entry name" value="P-TYPE CU(+) TRANSPORTER"/>
    <property type="match status" value="1"/>
</dbReference>
<feature type="transmembrane region" description="Helical" evidence="18">
    <location>
        <begin position="149"/>
        <end position="169"/>
    </location>
</feature>
<evidence type="ECO:0000256" key="6">
    <source>
        <dbReference type="ARBA" id="ARBA00022692"/>
    </source>
</evidence>
<dbReference type="GO" id="GO:0140581">
    <property type="term" value="F:P-type monovalent copper transporter activity"/>
    <property type="evidence" value="ECO:0007669"/>
    <property type="project" value="UniProtKB-EC"/>
</dbReference>
<evidence type="ECO:0000256" key="18">
    <source>
        <dbReference type="RuleBase" id="RU362081"/>
    </source>
</evidence>
<dbReference type="InterPro" id="IPR059000">
    <property type="entry name" value="ATPase_P-type_domA"/>
</dbReference>
<keyword evidence="4" id="KW-0813">Transport</keyword>
<dbReference type="SUPFAM" id="SSF56784">
    <property type="entry name" value="HAD-like"/>
    <property type="match status" value="1"/>
</dbReference>
<evidence type="ECO:0000256" key="15">
    <source>
        <dbReference type="ARBA" id="ARBA00023136"/>
    </source>
</evidence>
<evidence type="ECO:0000256" key="7">
    <source>
        <dbReference type="ARBA" id="ARBA00022723"/>
    </source>
</evidence>
<dbReference type="NCBIfam" id="TIGR01494">
    <property type="entry name" value="ATPase_P-type"/>
    <property type="match status" value="1"/>
</dbReference>
<keyword evidence="5 18" id="KW-1003">Cell membrane</keyword>
<evidence type="ECO:0000256" key="10">
    <source>
        <dbReference type="ARBA" id="ARBA00022840"/>
    </source>
</evidence>
<evidence type="ECO:0000313" key="20">
    <source>
        <dbReference type="EMBL" id="BAY59446.1"/>
    </source>
</evidence>
<accession>A0A1Z4JRY0</accession>
<dbReference type="PROSITE" id="PS00154">
    <property type="entry name" value="ATPASE_E1_E2"/>
    <property type="match status" value="1"/>
</dbReference>
<proteinExistence type="inferred from homology"/>
<dbReference type="GO" id="GO:0005507">
    <property type="term" value="F:copper ion binding"/>
    <property type="evidence" value="ECO:0007669"/>
    <property type="project" value="TreeGrafter"/>
</dbReference>